<dbReference type="SUPFAM" id="SSF49764">
    <property type="entry name" value="HSP20-like chaperones"/>
    <property type="match status" value="1"/>
</dbReference>
<sequence>MKYAFLKSSPRSSFINEIKCPFILLRELPQSEYNAPLLRGASPAIAMPLVPQYTWCETENEVHVSIPLKGVSSKHVDVFTAPTILKVSFAQYLLDINLRGRIEEERSRARSKNGTLTIRLAKAGDDRSLWRKLSCEGTKDEIERRRSASLRERYDQVQKRMGQVGTNRVDEERSLFQKHMELEEQERQRIDSIKEAEKRRAEEDLHRRFAVNQKQQCPPPSPDQPDDNAARQANDAKSRHDRAPPVRPSATITFRNTPRLFKTPSRESTVVQENQFILKNRANLNSNALLNGSDIGDADPAWLAKKGDEFCHACDFGSAINAYSAALSIDSSPKPHVLASRAKCFLSLREGSDCIEDCLKALSCASIDGSLKKTIEVRLALAYCLNEEYDEARFYFCRHSDGDKKVSGCLAYLDKIVKVSDHKAKGDAYLQQGDFVEASGHYDHALKIDPSHVKTLMNRASCRLAASQASQCIDDCTQAIGLLSANSDSGETSLLEQVLLPLASIRRRWSVMLLIRRAKAKEEANPQSALKDLYDARDLANWLNDPSIDVNSIEKSINELEIPDNLPTLNTDQEVVYPIKAGDGTSFAQAKFQHSNSPT</sequence>
<comment type="caution">
    <text evidence="6">The sequence shown here is derived from an EMBL/GenBank/DDBJ whole genome shotgun (WGS) entry which is preliminary data.</text>
</comment>
<dbReference type="PROSITE" id="PS50005">
    <property type="entry name" value="TPR"/>
    <property type="match status" value="1"/>
</dbReference>
<dbReference type="GO" id="GO:0036158">
    <property type="term" value="P:outer dynein arm assembly"/>
    <property type="evidence" value="ECO:0007669"/>
    <property type="project" value="TreeGrafter"/>
</dbReference>
<evidence type="ECO:0000256" key="3">
    <source>
        <dbReference type="PROSITE-ProRule" id="PRU00339"/>
    </source>
</evidence>
<dbReference type="InterPro" id="IPR013105">
    <property type="entry name" value="TPR_2"/>
</dbReference>
<dbReference type="OMA" id="FAMPTRS"/>
<protein>
    <recommendedName>
        <fullName evidence="5">CS domain-containing protein</fullName>
    </recommendedName>
</protein>
<accession>K0T4X6</accession>
<dbReference type="OrthoDB" id="348005at2759"/>
<feature type="region of interest" description="Disordered" evidence="4">
    <location>
        <begin position="208"/>
        <end position="250"/>
    </location>
</feature>
<evidence type="ECO:0000256" key="4">
    <source>
        <dbReference type="SAM" id="MobiDB-lite"/>
    </source>
</evidence>
<dbReference type="PROSITE" id="PS51203">
    <property type="entry name" value="CS"/>
    <property type="match status" value="1"/>
</dbReference>
<keyword evidence="7" id="KW-1185">Reference proteome</keyword>
<gene>
    <name evidence="6" type="ORF">THAOC_10385</name>
</gene>
<organism evidence="6 7">
    <name type="scientific">Thalassiosira oceanica</name>
    <name type="common">Marine diatom</name>
    <dbReference type="NCBI Taxonomy" id="159749"/>
    <lineage>
        <taxon>Eukaryota</taxon>
        <taxon>Sar</taxon>
        <taxon>Stramenopiles</taxon>
        <taxon>Ochrophyta</taxon>
        <taxon>Bacillariophyta</taxon>
        <taxon>Coscinodiscophyceae</taxon>
        <taxon>Thalassiosirophycidae</taxon>
        <taxon>Thalassiosirales</taxon>
        <taxon>Thalassiosiraceae</taxon>
        <taxon>Thalassiosira</taxon>
    </lineage>
</organism>
<feature type="compositionally biased region" description="Basic and acidic residues" evidence="4">
    <location>
        <begin position="234"/>
        <end position="244"/>
    </location>
</feature>
<dbReference type="eggNOG" id="KOG1124">
    <property type="taxonomic scope" value="Eukaryota"/>
</dbReference>
<dbReference type="InterPro" id="IPR011990">
    <property type="entry name" value="TPR-like_helical_dom_sf"/>
</dbReference>
<dbReference type="Gene3D" id="2.60.40.790">
    <property type="match status" value="1"/>
</dbReference>
<dbReference type="Gene3D" id="1.25.40.10">
    <property type="entry name" value="Tetratricopeptide repeat domain"/>
    <property type="match status" value="2"/>
</dbReference>
<dbReference type="SMART" id="SM00028">
    <property type="entry name" value="TPR"/>
    <property type="match status" value="4"/>
</dbReference>
<proteinExistence type="predicted"/>
<dbReference type="AlphaFoldDB" id="K0T4X6"/>
<evidence type="ECO:0000256" key="1">
    <source>
        <dbReference type="ARBA" id="ARBA00022737"/>
    </source>
</evidence>
<feature type="domain" description="CS" evidence="5">
    <location>
        <begin position="48"/>
        <end position="134"/>
    </location>
</feature>
<dbReference type="EMBL" id="AGNL01011358">
    <property type="protein sequence ID" value="EJK68431.1"/>
    <property type="molecule type" value="Genomic_DNA"/>
</dbReference>
<feature type="repeat" description="TPR" evidence="3">
    <location>
        <begin position="419"/>
        <end position="452"/>
    </location>
</feature>
<dbReference type="InterPro" id="IPR052004">
    <property type="entry name" value="Dynein_assembly_factor_4"/>
</dbReference>
<reference evidence="6 7" key="1">
    <citation type="journal article" date="2012" name="Genome Biol.">
        <title>Genome and low-iron response of an oceanic diatom adapted to chronic iron limitation.</title>
        <authorList>
            <person name="Lommer M."/>
            <person name="Specht M."/>
            <person name="Roy A.S."/>
            <person name="Kraemer L."/>
            <person name="Andreson R."/>
            <person name="Gutowska M.A."/>
            <person name="Wolf J."/>
            <person name="Bergner S.V."/>
            <person name="Schilhabel M.B."/>
            <person name="Klostermeier U.C."/>
            <person name="Beiko R.G."/>
            <person name="Rosenstiel P."/>
            <person name="Hippler M."/>
            <person name="Laroche J."/>
        </authorList>
    </citation>
    <scope>NUCLEOTIDE SEQUENCE [LARGE SCALE GENOMIC DNA]</scope>
    <source>
        <strain evidence="6 7">CCMP1005</strain>
    </source>
</reference>
<evidence type="ECO:0000313" key="7">
    <source>
        <dbReference type="Proteomes" id="UP000266841"/>
    </source>
</evidence>
<evidence type="ECO:0000313" key="6">
    <source>
        <dbReference type="EMBL" id="EJK68431.1"/>
    </source>
</evidence>
<dbReference type="InterPro" id="IPR019734">
    <property type="entry name" value="TPR_rpt"/>
</dbReference>
<dbReference type="GO" id="GO:0003341">
    <property type="term" value="P:cilium movement"/>
    <property type="evidence" value="ECO:0007669"/>
    <property type="project" value="TreeGrafter"/>
</dbReference>
<name>K0T4X6_THAOC</name>
<dbReference type="PANTHER" id="PTHR46492:SF1">
    <property type="entry name" value="DYNEIN AXONEMAL ASSEMBLY FACTOR 4"/>
    <property type="match status" value="1"/>
</dbReference>
<dbReference type="InterPro" id="IPR007052">
    <property type="entry name" value="CS_dom"/>
</dbReference>
<dbReference type="Pfam" id="PF07719">
    <property type="entry name" value="TPR_2"/>
    <property type="match status" value="1"/>
</dbReference>
<dbReference type="GO" id="GO:0036159">
    <property type="term" value="P:inner dynein arm assembly"/>
    <property type="evidence" value="ECO:0007669"/>
    <property type="project" value="TreeGrafter"/>
</dbReference>
<dbReference type="Proteomes" id="UP000266841">
    <property type="component" value="Unassembled WGS sequence"/>
</dbReference>
<evidence type="ECO:0000259" key="5">
    <source>
        <dbReference type="PROSITE" id="PS51203"/>
    </source>
</evidence>
<dbReference type="InterPro" id="IPR008978">
    <property type="entry name" value="HSP20-like_chaperone"/>
</dbReference>
<dbReference type="SUPFAM" id="SSF48452">
    <property type="entry name" value="TPR-like"/>
    <property type="match status" value="2"/>
</dbReference>
<keyword evidence="1" id="KW-0677">Repeat</keyword>
<evidence type="ECO:0000256" key="2">
    <source>
        <dbReference type="ARBA" id="ARBA00022803"/>
    </source>
</evidence>
<dbReference type="PANTHER" id="PTHR46492">
    <property type="entry name" value="DYNEIN ASSEMBLY FACTOR 4, AXONEMAL"/>
    <property type="match status" value="1"/>
</dbReference>
<keyword evidence="2 3" id="KW-0802">TPR repeat</keyword>
<dbReference type="Pfam" id="PF04969">
    <property type="entry name" value="CS"/>
    <property type="match status" value="1"/>
</dbReference>